<dbReference type="AlphaFoldDB" id="A0A432VQY7"/>
<dbReference type="Pfam" id="PF00883">
    <property type="entry name" value="Peptidase_M17"/>
    <property type="match status" value="1"/>
</dbReference>
<proteinExistence type="inferred from homology"/>
<evidence type="ECO:0000259" key="6">
    <source>
        <dbReference type="PROSITE" id="PS00631"/>
    </source>
</evidence>
<dbReference type="GO" id="GO:0070006">
    <property type="term" value="F:metalloaminopeptidase activity"/>
    <property type="evidence" value="ECO:0007669"/>
    <property type="project" value="InterPro"/>
</dbReference>
<dbReference type="GO" id="GO:0005737">
    <property type="term" value="C:cytoplasm"/>
    <property type="evidence" value="ECO:0007669"/>
    <property type="project" value="InterPro"/>
</dbReference>
<name>A0A432VQY7_9GAMM</name>
<sequence>MMNTELVFVDSLAAAGNDYDALVVVASDLGNLPAEIADTVAAAQRVNAKVASSTQVLLCDKAPGQRLILAPTGPVNRDFDDVRRFYDAARSAALAAVDAGARKPLLWVPAAPQAQTQADDFAHAVEAVWFGFAQGIWQPLEAREHFGDEIEGIQQVGLIRSAALSAETSAEWLQAVEAGRRVARDLCGTEPERMAPLRFAEYCQKAFANSPVKVTVIDDKPQLEHEYPLLAAVGRASFGTHQRPCVIRLEYTPEGAVEQTLMLVGKGITYDTGGADLKTGGHMAGMSRDKGGAAGVAGFVKAVAGIRPQGVKVVAELAVVRNNIGALAFVSDEIIVGRSGVRVRIGNTDAEGRLVMADCLAKLVIEAAGETKPSVYTVATLTGHAALAKGPYTALVPNKAARQGGFVDALLNAGELWSDPAELSPSRREDFDFVRGRTKADDLLSSNNGPSATTRRGHQFPMAFLHEVAGLDKHDASSSQPIPYVHIDIAGSGVEGGDWQHGKPTATPVLAFAGAFLRK</sequence>
<dbReference type="EMBL" id="PIPI01000008">
    <property type="protein sequence ID" value="RUO18649.1"/>
    <property type="molecule type" value="Genomic_DNA"/>
</dbReference>
<dbReference type="GO" id="GO:0030145">
    <property type="term" value="F:manganese ion binding"/>
    <property type="evidence" value="ECO:0007669"/>
    <property type="project" value="InterPro"/>
</dbReference>
<keyword evidence="8" id="KW-1185">Reference proteome</keyword>
<dbReference type="Proteomes" id="UP000288212">
    <property type="component" value="Unassembled WGS sequence"/>
</dbReference>
<accession>A0A432VQY7</accession>
<evidence type="ECO:0000256" key="3">
    <source>
        <dbReference type="ARBA" id="ARBA00022670"/>
    </source>
</evidence>
<feature type="domain" description="Cytosol aminopeptidase" evidence="6">
    <location>
        <begin position="347"/>
        <end position="354"/>
    </location>
</feature>
<dbReference type="Gene3D" id="3.40.630.10">
    <property type="entry name" value="Zn peptidases"/>
    <property type="match status" value="1"/>
</dbReference>
<keyword evidence="4" id="KW-0378">Hydrolase</keyword>
<evidence type="ECO:0000313" key="7">
    <source>
        <dbReference type="EMBL" id="RUO18649.1"/>
    </source>
</evidence>
<comment type="similarity">
    <text evidence="1">Belongs to the peptidase M17 family.</text>
</comment>
<dbReference type="InterPro" id="IPR000819">
    <property type="entry name" value="Peptidase_M17_C"/>
</dbReference>
<dbReference type="GO" id="GO:0006508">
    <property type="term" value="P:proteolysis"/>
    <property type="evidence" value="ECO:0007669"/>
    <property type="project" value="UniProtKB-KW"/>
</dbReference>
<dbReference type="CDD" id="cd00433">
    <property type="entry name" value="Peptidase_M17"/>
    <property type="match status" value="1"/>
</dbReference>
<dbReference type="SUPFAM" id="SSF53187">
    <property type="entry name" value="Zn-dependent exopeptidases"/>
    <property type="match status" value="1"/>
</dbReference>
<organism evidence="7 8">
    <name type="scientific">Aliidiomarina haloalkalitolerans</name>
    <dbReference type="NCBI Taxonomy" id="859059"/>
    <lineage>
        <taxon>Bacteria</taxon>
        <taxon>Pseudomonadati</taxon>
        <taxon>Pseudomonadota</taxon>
        <taxon>Gammaproteobacteria</taxon>
        <taxon>Alteromonadales</taxon>
        <taxon>Idiomarinaceae</taxon>
        <taxon>Aliidiomarina</taxon>
    </lineage>
</organism>
<dbReference type="RefSeq" id="WP_126793841.1">
    <property type="nucleotide sequence ID" value="NZ_PIPI01000008.1"/>
</dbReference>
<keyword evidence="3" id="KW-0645">Protease</keyword>
<dbReference type="PANTHER" id="PTHR11963">
    <property type="entry name" value="LEUCINE AMINOPEPTIDASE-RELATED"/>
    <property type="match status" value="1"/>
</dbReference>
<reference evidence="7 8" key="1">
    <citation type="journal article" date="2011" name="Front. Microbiol.">
        <title>Genomic signatures of strain selection and enhancement in Bacillus atrophaeus var. globigii, a historical biowarfare simulant.</title>
        <authorList>
            <person name="Gibbons H.S."/>
            <person name="Broomall S.M."/>
            <person name="McNew L.A."/>
            <person name="Daligault H."/>
            <person name="Chapman C."/>
            <person name="Bruce D."/>
            <person name="Karavis M."/>
            <person name="Krepps M."/>
            <person name="McGregor P.A."/>
            <person name="Hong C."/>
            <person name="Park K.H."/>
            <person name="Akmal A."/>
            <person name="Feldman A."/>
            <person name="Lin J.S."/>
            <person name="Chang W.E."/>
            <person name="Higgs B.W."/>
            <person name="Demirev P."/>
            <person name="Lindquist J."/>
            <person name="Liem A."/>
            <person name="Fochler E."/>
            <person name="Read T.D."/>
            <person name="Tapia R."/>
            <person name="Johnson S."/>
            <person name="Bishop-Lilly K.A."/>
            <person name="Detter C."/>
            <person name="Han C."/>
            <person name="Sozhamannan S."/>
            <person name="Rosenzweig C.N."/>
            <person name="Skowronski E.W."/>
        </authorList>
    </citation>
    <scope>NUCLEOTIDE SEQUENCE [LARGE SCALE GENOMIC DNA]</scope>
    <source>
        <strain evidence="7 8">AK5</strain>
    </source>
</reference>
<evidence type="ECO:0000313" key="8">
    <source>
        <dbReference type="Proteomes" id="UP000288212"/>
    </source>
</evidence>
<evidence type="ECO:0000256" key="5">
    <source>
        <dbReference type="ARBA" id="ARBA00023211"/>
    </source>
</evidence>
<gene>
    <name evidence="7" type="ORF">CWE06_10420</name>
</gene>
<evidence type="ECO:0000256" key="1">
    <source>
        <dbReference type="ARBA" id="ARBA00009528"/>
    </source>
</evidence>
<dbReference type="OrthoDB" id="6395216at2"/>
<keyword evidence="2" id="KW-0031">Aminopeptidase</keyword>
<dbReference type="PRINTS" id="PR00481">
    <property type="entry name" value="LAMNOPPTDASE"/>
</dbReference>
<keyword evidence="5" id="KW-0464">Manganese</keyword>
<comment type="caution">
    <text evidence="7">The sequence shown here is derived from an EMBL/GenBank/DDBJ whole genome shotgun (WGS) entry which is preliminary data.</text>
</comment>
<dbReference type="PANTHER" id="PTHR11963:SF48">
    <property type="entry name" value="DIPEPTIDASE B, ISOFORM A"/>
    <property type="match status" value="1"/>
</dbReference>
<protein>
    <submittedName>
        <fullName evidence="7">Peptidase M17</fullName>
    </submittedName>
</protein>
<dbReference type="InterPro" id="IPR011356">
    <property type="entry name" value="Leucine_aapep/pepB"/>
</dbReference>
<evidence type="ECO:0000256" key="4">
    <source>
        <dbReference type="ARBA" id="ARBA00022801"/>
    </source>
</evidence>
<evidence type="ECO:0000256" key="2">
    <source>
        <dbReference type="ARBA" id="ARBA00022438"/>
    </source>
</evidence>
<dbReference type="PROSITE" id="PS00631">
    <property type="entry name" value="CYTOSOL_AP"/>
    <property type="match status" value="1"/>
</dbReference>